<evidence type="ECO:0000313" key="9">
    <source>
        <dbReference type="Proteomes" id="UP000016933"/>
    </source>
</evidence>
<sequence>MYTRLILVRQPGWDDLCVSIAMVLAMVDAGAQVFKTRYGMGRHTGTLAPEDFTNLEKTHWVAAWNYSFGLGFAKMSIILQCLRIFGQIPKFRKWAWALLSVQSLFTLWTGIQSIFLCYPVEYFWDKTIRGGTCLPRVELWFFNSGFNIVTDILTVILPLPVIKDLQMPKREKRALMAVLCLGGIVCIITSIRLYSLYVLNGSKDPAYNLAASSIYSNLEVSLAIFLSCLPVLKASIARYLP</sequence>
<dbReference type="PANTHER" id="PTHR33048:SF47">
    <property type="entry name" value="INTEGRAL MEMBRANE PROTEIN-RELATED"/>
    <property type="match status" value="1"/>
</dbReference>
<name>N1PQD2_DOTSN</name>
<evidence type="ECO:0000256" key="2">
    <source>
        <dbReference type="ARBA" id="ARBA00022692"/>
    </source>
</evidence>
<protein>
    <recommendedName>
        <fullName evidence="7">Rhodopsin domain-containing protein</fullName>
    </recommendedName>
</protein>
<dbReference type="STRING" id="675120.N1PQD2"/>
<dbReference type="InterPro" id="IPR052337">
    <property type="entry name" value="SAT4-like"/>
</dbReference>
<dbReference type="PANTHER" id="PTHR33048">
    <property type="entry name" value="PTH11-LIKE INTEGRAL MEMBRANE PROTEIN (AFU_ORTHOLOGUE AFUA_5G11245)"/>
    <property type="match status" value="1"/>
</dbReference>
<evidence type="ECO:0000256" key="5">
    <source>
        <dbReference type="ARBA" id="ARBA00038359"/>
    </source>
</evidence>
<feature type="non-terminal residue" evidence="8">
    <location>
        <position position="241"/>
    </location>
</feature>
<dbReference type="GO" id="GO:0016020">
    <property type="term" value="C:membrane"/>
    <property type="evidence" value="ECO:0007669"/>
    <property type="project" value="UniProtKB-SubCell"/>
</dbReference>
<accession>N1PQD2</accession>
<comment type="similarity">
    <text evidence="5">Belongs to the SAT4 family.</text>
</comment>
<organism evidence="8 9">
    <name type="scientific">Dothistroma septosporum (strain NZE10 / CBS 128990)</name>
    <name type="common">Red band needle blight fungus</name>
    <name type="synonym">Mycosphaerella pini</name>
    <dbReference type="NCBI Taxonomy" id="675120"/>
    <lineage>
        <taxon>Eukaryota</taxon>
        <taxon>Fungi</taxon>
        <taxon>Dikarya</taxon>
        <taxon>Ascomycota</taxon>
        <taxon>Pezizomycotina</taxon>
        <taxon>Dothideomycetes</taxon>
        <taxon>Dothideomycetidae</taxon>
        <taxon>Mycosphaerellales</taxon>
        <taxon>Mycosphaerellaceae</taxon>
        <taxon>Dothistroma</taxon>
    </lineage>
</organism>
<feature type="transmembrane region" description="Helical" evidence="6">
    <location>
        <begin position="12"/>
        <end position="34"/>
    </location>
</feature>
<evidence type="ECO:0000256" key="1">
    <source>
        <dbReference type="ARBA" id="ARBA00004141"/>
    </source>
</evidence>
<proteinExistence type="inferred from homology"/>
<evidence type="ECO:0000256" key="4">
    <source>
        <dbReference type="ARBA" id="ARBA00023136"/>
    </source>
</evidence>
<feature type="domain" description="Rhodopsin" evidence="7">
    <location>
        <begin position="1"/>
        <end position="237"/>
    </location>
</feature>
<dbReference type="AlphaFoldDB" id="N1PQD2"/>
<keyword evidence="9" id="KW-1185">Reference proteome</keyword>
<feature type="transmembrane region" description="Helical" evidence="6">
    <location>
        <begin position="174"/>
        <end position="194"/>
    </location>
</feature>
<evidence type="ECO:0000313" key="8">
    <source>
        <dbReference type="EMBL" id="EME44619.1"/>
    </source>
</evidence>
<feature type="transmembrane region" description="Helical" evidence="6">
    <location>
        <begin position="140"/>
        <end position="162"/>
    </location>
</feature>
<dbReference type="HOGENOM" id="CLU_028200_0_2_1"/>
<reference evidence="8 9" key="2">
    <citation type="journal article" date="2012" name="PLoS Pathog.">
        <title>Diverse lifestyles and strategies of plant pathogenesis encoded in the genomes of eighteen Dothideomycetes fungi.</title>
        <authorList>
            <person name="Ohm R.A."/>
            <person name="Feau N."/>
            <person name="Henrissat B."/>
            <person name="Schoch C.L."/>
            <person name="Horwitz B.A."/>
            <person name="Barry K.W."/>
            <person name="Condon B.J."/>
            <person name="Copeland A.C."/>
            <person name="Dhillon B."/>
            <person name="Glaser F."/>
            <person name="Hesse C.N."/>
            <person name="Kosti I."/>
            <person name="LaButti K."/>
            <person name="Lindquist E.A."/>
            <person name="Lucas S."/>
            <person name="Salamov A.A."/>
            <person name="Bradshaw R.E."/>
            <person name="Ciuffetti L."/>
            <person name="Hamelin R.C."/>
            <person name="Kema G.H.J."/>
            <person name="Lawrence C."/>
            <person name="Scott J.A."/>
            <person name="Spatafora J.W."/>
            <person name="Turgeon B.G."/>
            <person name="de Wit P.J.G.M."/>
            <person name="Zhong S."/>
            <person name="Goodwin S.B."/>
            <person name="Grigoriev I.V."/>
        </authorList>
    </citation>
    <scope>NUCLEOTIDE SEQUENCE [LARGE SCALE GENOMIC DNA]</scope>
    <source>
        <strain evidence="9">NZE10 / CBS 128990</strain>
    </source>
</reference>
<dbReference type="OrthoDB" id="444631at2759"/>
<dbReference type="eggNOG" id="ENOG502S025">
    <property type="taxonomic scope" value="Eukaryota"/>
</dbReference>
<gene>
    <name evidence="8" type="ORF">DOTSEDRAFT_152576</name>
</gene>
<dbReference type="Pfam" id="PF20684">
    <property type="entry name" value="Fung_rhodopsin"/>
    <property type="match status" value="1"/>
</dbReference>
<feature type="transmembrane region" description="Helical" evidence="6">
    <location>
        <begin position="63"/>
        <end position="82"/>
    </location>
</feature>
<comment type="subcellular location">
    <subcellularLocation>
        <location evidence="1">Membrane</location>
        <topology evidence="1">Multi-pass membrane protein</topology>
    </subcellularLocation>
</comment>
<keyword evidence="2 6" id="KW-0812">Transmembrane</keyword>
<feature type="transmembrane region" description="Helical" evidence="6">
    <location>
        <begin position="214"/>
        <end position="232"/>
    </location>
</feature>
<dbReference type="EMBL" id="KB446539">
    <property type="protein sequence ID" value="EME44619.1"/>
    <property type="molecule type" value="Genomic_DNA"/>
</dbReference>
<dbReference type="InterPro" id="IPR049326">
    <property type="entry name" value="Rhodopsin_dom_fungi"/>
</dbReference>
<dbReference type="OMA" id="QCEEHEY"/>
<keyword evidence="3 6" id="KW-1133">Transmembrane helix</keyword>
<dbReference type="Proteomes" id="UP000016933">
    <property type="component" value="Unassembled WGS sequence"/>
</dbReference>
<reference evidence="9" key="1">
    <citation type="journal article" date="2012" name="PLoS Genet.">
        <title>The genomes of the fungal plant pathogens Cladosporium fulvum and Dothistroma septosporum reveal adaptation to different hosts and lifestyles but also signatures of common ancestry.</title>
        <authorList>
            <person name="de Wit P.J.G.M."/>
            <person name="van der Burgt A."/>
            <person name="Oekmen B."/>
            <person name="Stergiopoulos I."/>
            <person name="Abd-Elsalam K.A."/>
            <person name="Aerts A.L."/>
            <person name="Bahkali A.H."/>
            <person name="Beenen H.G."/>
            <person name="Chettri P."/>
            <person name="Cox M.P."/>
            <person name="Datema E."/>
            <person name="de Vries R.P."/>
            <person name="Dhillon B."/>
            <person name="Ganley A.R."/>
            <person name="Griffiths S.A."/>
            <person name="Guo Y."/>
            <person name="Hamelin R.C."/>
            <person name="Henrissat B."/>
            <person name="Kabir M.S."/>
            <person name="Jashni M.K."/>
            <person name="Kema G."/>
            <person name="Klaubauf S."/>
            <person name="Lapidus A."/>
            <person name="Levasseur A."/>
            <person name="Lindquist E."/>
            <person name="Mehrabi R."/>
            <person name="Ohm R.A."/>
            <person name="Owen T.J."/>
            <person name="Salamov A."/>
            <person name="Schwelm A."/>
            <person name="Schijlen E."/>
            <person name="Sun H."/>
            <person name="van den Burg H.A."/>
            <person name="van Ham R.C.H.J."/>
            <person name="Zhang S."/>
            <person name="Goodwin S.B."/>
            <person name="Grigoriev I.V."/>
            <person name="Collemare J."/>
            <person name="Bradshaw R.E."/>
        </authorList>
    </citation>
    <scope>NUCLEOTIDE SEQUENCE [LARGE SCALE GENOMIC DNA]</scope>
    <source>
        <strain evidence="9">NZE10 / CBS 128990</strain>
    </source>
</reference>
<keyword evidence="4 6" id="KW-0472">Membrane</keyword>
<feature type="transmembrane region" description="Helical" evidence="6">
    <location>
        <begin position="94"/>
        <end position="120"/>
    </location>
</feature>
<evidence type="ECO:0000256" key="3">
    <source>
        <dbReference type="ARBA" id="ARBA00022989"/>
    </source>
</evidence>
<evidence type="ECO:0000256" key="6">
    <source>
        <dbReference type="SAM" id="Phobius"/>
    </source>
</evidence>
<evidence type="ECO:0000259" key="7">
    <source>
        <dbReference type="Pfam" id="PF20684"/>
    </source>
</evidence>